<feature type="region of interest" description="Disordered" evidence="1">
    <location>
        <begin position="1"/>
        <end position="114"/>
    </location>
</feature>
<evidence type="ECO:0000313" key="3">
    <source>
        <dbReference type="Proteomes" id="UP000001072"/>
    </source>
</evidence>
<feature type="compositionally biased region" description="Polar residues" evidence="1">
    <location>
        <begin position="163"/>
        <end position="176"/>
    </location>
</feature>
<feature type="region of interest" description="Disordered" evidence="1">
    <location>
        <begin position="189"/>
        <end position="268"/>
    </location>
</feature>
<keyword evidence="3" id="KW-1185">Reference proteome</keyword>
<dbReference type="InParanoid" id="F4RLL0"/>
<dbReference type="EMBL" id="GL883107">
    <property type="protein sequence ID" value="EGG06732.1"/>
    <property type="molecule type" value="Genomic_DNA"/>
</dbReference>
<dbReference type="RefSeq" id="XP_007410172.1">
    <property type="nucleotide sequence ID" value="XM_007410110.1"/>
</dbReference>
<proteinExistence type="predicted"/>
<dbReference type="GeneID" id="18930037"/>
<feature type="compositionally biased region" description="Low complexity" evidence="1">
    <location>
        <begin position="246"/>
        <end position="258"/>
    </location>
</feature>
<evidence type="ECO:0000256" key="1">
    <source>
        <dbReference type="SAM" id="MobiDB-lite"/>
    </source>
</evidence>
<dbReference type="AlphaFoldDB" id="F4RLL0"/>
<dbReference type="KEGG" id="mlr:MELLADRAFT_63146"/>
<sequence>MSNSLEGPSLEGASVTTTSAPQGNPEERQLLDHHDVGTTQEQVGEPSSRNTRSIGTADNASRRLKLVLGKKKKQTQVVSSEGSSSDDSSESEALINKDKVRFQSNPKGKKSEKQLLVDAVVDAIQNGSTKQVKKVSAELHAKYGQSGSGPKSWMSKPPSSPSRFASGSTGTPQVTNAELAEALLADQSFPDLGTASGGQHPKSKTSRKRKDKKTISEPPSSAEIQPPSKKGKKFKGRVSTIQEFPSSSLSSSSSSDSSPLVPPRLTRNRKANPLNLRLMKIQRLTLRIAISKQQTFSISLSNGTRAFVDSDLMSL</sequence>
<feature type="compositionally biased region" description="Basic and acidic residues" evidence="1">
    <location>
        <begin position="25"/>
        <end position="36"/>
    </location>
</feature>
<reference evidence="3" key="1">
    <citation type="journal article" date="2011" name="Proc. Natl. Acad. Sci. U.S.A.">
        <title>Obligate biotrophy features unraveled by the genomic analysis of rust fungi.</title>
        <authorList>
            <person name="Duplessis S."/>
            <person name="Cuomo C.A."/>
            <person name="Lin Y.-C."/>
            <person name="Aerts A."/>
            <person name="Tisserant E."/>
            <person name="Veneault-Fourrey C."/>
            <person name="Joly D.L."/>
            <person name="Hacquard S."/>
            <person name="Amselem J."/>
            <person name="Cantarel B.L."/>
            <person name="Chiu R."/>
            <person name="Coutinho P.M."/>
            <person name="Feau N."/>
            <person name="Field M."/>
            <person name="Frey P."/>
            <person name="Gelhaye E."/>
            <person name="Goldberg J."/>
            <person name="Grabherr M.G."/>
            <person name="Kodira C.D."/>
            <person name="Kohler A."/>
            <person name="Kuees U."/>
            <person name="Lindquist E.A."/>
            <person name="Lucas S.M."/>
            <person name="Mago R."/>
            <person name="Mauceli E."/>
            <person name="Morin E."/>
            <person name="Murat C."/>
            <person name="Pangilinan J.L."/>
            <person name="Park R."/>
            <person name="Pearson M."/>
            <person name="Quesneville H."/>
            <person name="Rouhier N."/>
            <person name="Sakthikumar S."/>
            <person name="Salamov A.A."/>
            <person name="Schmutz J."/>
            <person name="Selles B."/>
            <person name="Shapiro H."/>
            <person name="Tanguay P."/>
            <person name="Tuskan G.A."/>
            <person name="Henrissat B."/>
            <person name="Van de Peer Y."/>
            <person name="Rouze P."/>
            <person name="Ellis J.G."/>
            <person name="Dodds P.N."/>
            <person name="Schein J.E."/>
            <person name="Zhong S."/>
            <person name="Hamelin R.C."/>
            <person name="Grigoriev I.V."/>
            <person name="Szabo L.J."/>
            <person name="Martin F."/>
        </authorList>
    </citation>
    <scope>NUCLEOTIDE SEQUENCE [LARGE SCALE GENOMIC DNA]</scope>
    <source>
        <strain evidence="3">98AG31 / pathotype 3-4-7</strain>
    </source>
</reference>
<protein>
    <submittedName>
        <fullName evidence="2">Uncharacterized protein</fullName>
    </submittedName>
</protein>
<organism evidence="3">
    <name type="scientific">Melampsora larici-populina (strain 98AG31 / pathotype 3-4-7)</name>
    <name type="common">Poplar leaf rust fungus</name>
    <dbReference type="NCBI Taxonomy" id="747676"/>
    <lineage>
        <taxon>Eukaryota</taxon>
        <taxon>Fungi</taxon>
        <taxon>Dikarya</taxon>
        <taxon>Basidiomycota</taxon>
        <taxon>Pucciniomycotina</taxon>
        <taxon>Pucciniomycetes</taxon>
        <taxon>Pucciniales</taxon>
        <taxon>Melampsoraceae</taxon>
        <taxon>Melampsora</taxon>
    </lineage>
</organism>
<gene>
    <name evidence="2" type="ORF">MELLADRAFT_63146</name>
</gene>
<name>F4RLL0_MELLP</name>
<feature type="compositionally biased region" description="Polar residues" evidence="1">
    <location>
        <begin position="37"/>
        <end position="59"/>
    </location>
</feature>
<dbReference type="Proteomes" id="UP000001072">
    <property type="component" value="Unassembled WGS sequence"/>
</dbReference>
<feature type="compositionally biased region" description="Basic residues" evidence="1">
    <location>
        <begin position="201"/>
        <end position="212"/>
    </location>
</feature>
<evidence type="ECO:0000313" key="2">
    <source>
        <dbReference type="EMBL" id="EGG06732.1"/>
    </source>
</evidence>
<accession>F4RLL0</accession>
<feature type="compositionally biased region" description="Low complexity" evidence="1">
    <location>
        <begin position="148"/>
        <end position="157"/>
    </location>
</feature>
<feature type="region of interest" description="Disordered" evidence="1">
    <location>
        <begin position="141"/>
        <end position="177"/>
    </location>
</feature>
<feature type="compositionally biased region" description="Basic residues" evidence="1">
    <location>
        <begin position="62"/>
        <end position="74"/>
    </location>
</feature>
<dbReference type="VEuPathDB" id="FungiDB:MELLADRAFT_63146"/>
<dbReference type="HOGENOM" id="CLU_883015_0_0_1"/>